<keyword evidence="9" id="KW-1003">Cell membrane</keyword>
<dbReference type="RefSeq" id="WP_127611718.1">
    <property type="nucleotide sequence ID" value="NZ_RXOL01000001.1"/>
</dbReference>
<dbReference type="NCBIfam" id="TIGR00400">
    <property type="entry name" value="mgtE"/>
    <property type="match status" value="1"/>
</dbReference>
<dbReference type="Gene3D" id="1.25.60.10">
    <property type="entry name" value="MgtE N-terminal domain-like"/>
    <property type="match status" value="1"/>
</dbReference>
<feature type="transmembrane region" description="Helical" evidence="9">
    <location>
        <begin position="411"/>
        <end position="430"/>
    </location>
</feature>
<feature type="transmembrane region" description="Helical" evidence="9">
    <location>
        <begin position="364"/>
        <end position="390"/>
    </location>
</feature>
<feature type="transmembrane region" description="Helical" evidence="9">
    <location>
        <begin position="436"/>
        <end position="460"/>
    </location>
</feature>
<feature type="compositionally biased region" description="Basic and acidic residues" evidence="10">
    <location>
        <begin position="29"/>
        <end position="47"/>
    </location>
</feature>
<dbReference type="InterPro" id="IPR006668">
    <property type="entry name" value="Mg_transptr_MgtE_intracell_dom"/>
</dbReference>
<comment type="function">
    <text evidence="9">Acts as a magnesium transporter.</text>
</comment>
<feature type="compositionally biased region" description="Basic and acidic residues" evidence="10">
    <location>
        <begin position="1"/>
        <end position="15"/>
    </location>
</feature>
<evidence type="ECO:0000256" key="7">
    <source>
        <dbReference type="ARBA" id="ARBA00023136"/>
    </source>
</evidence>
<dbReference type="SMART" id="SM00116">
    <property type="entry name" value="CBS"/>
    <property type="match status" value="2"/>
</dbReference>
<dbReference type="GO" id="GO:0046872">
    <property type="term" value="F:metal ion binding"/>
    <property type="evidence" value="ECO:0007669"/>
    <property type="project" value="UniProtKB-KW"/>
</dbReference>
<dbReference type="Gene3D" id="3.10.580.10">
    <property type="entry name" value="CBS-domain"/>
    <property type="match status" value="1"/>
</dbReference>
<dbReference type="InterPro" id="IPR000644">
    <property type="entry name" value="CBS_dom"/>
</dbReference>
<comment type="subcellular location">
    <subcellularLocation>
        <location evidence="9">Cell membrane</location>
        <topology evidence="9">Multi-pass membrane protein</topology>
    </subcellularLocation>
    <subcellularLocation>
        <location evidence="1">Membrane</location>
        <topology evidence="1">Multi-pass membrane protein</topology>
    </subcellularLocation>
</comment>
<comment type="caution">
    <text evidence="12">The sequence shown here is derived from an EMBL/GenBank/DDBJ whole genome shotgun (WGS) entry which is preliminary data.</text>
</comment>
<evidence type="ECO:0000256" key="5">
    <source>
        <dbReference type="ARBA" id="ARBA00022842"/>
    </source>
</evidence>
<evidence type="ECO:0000256" key="1">
    <source>
        <dbReference type="ARBA" id="ARBA00004141"/>
    </source>
</evidence>
<evidence type="ECO:0000256" key="6">
    <source>
        <dbReference type="ARBA" id="ARBA00022989"/>
    </source>
</evidence>
<dbReference type="InterPro" id="IPR006667">
    <property type="entry name" value="SLC41_membr_dom"/>
</dbReference>
<organism evidence="12 13">
    <name type="scientific">Croceicoccus ponticola</name>
    <dbReference type="NCBI Taxonomy" id="2217664"/>
    <lineage>
        <taxon>Bacteria</taxon>
        <taxon>Pseudomonadati</taxon>
        <taxon>Pseudomonadota</taxon>
        <taxon>Alphaproteobacteria</taxon>
        <taxon>Sphingomonadales</taxon>
        <taxon>Erythrobacteraceae</taxon>
        <taxon>Croceicoccus</taxon>
    </lineage>
</organism>
<dbReference type="GO" id="GO:0015095">
    <property type="term" value="F:magnesium ion transmembrane transporter activity"/>
    <property type="evidence" value="ECO:0007669"/>
    <property type="project" value="UniProtKB-UniRule"/>
</dbReference>
<evidence type="ECO:0000256" key="3">
    <source>
        <dbReference type="ARBA" id="ARBA00022448"/>
    </source>
</evidence>
<dbReference type="InterPro" id="IPR046342">
    <property type="entry name" value="CBS_dom_sf"/>
</dbReference>
<dbReference type="SUPFAM" id="SSF161093">
    <property type="entry name" value="MgtE membrane domain-like"/>
    <property type="match status" value="1"/>
</dbReference>
<keyword evidence="5 9" id="KW-0460">Magnesium</keyword>
<evidence type="ECO:0000256" key="10">
    <source>
        <dbReference type="SAM" id="MobiDB-lite"/>
    </source>
</evidence>
<dbReference type="Pfam" id="PF01769">
    <property type="entry name" value="MgtE"/>
    <property type="match status" value="1"/>
</dbReference>
<protein>
    <recommendedName>
        <fullName evidence="9">Magnesium transporter MgtE</fullName>
    </recommendedName>
</protein>
<evidence type="ECO:0000256" key="8">
    <source>
        <dbReference type="PROSITE-ProRule" id="PRU00703"/>
    </source>
</evidence>
<feature type="region of interest" description="Disordered" evidence="10">
    <location>
        <begin position="1"/>
        <end position="50"/>
    </location>
</feature>
<dbReference type="InterPro" id="IPR006669">
    <property type="entry name" value="MgtE_transporter"/>
</dbReference>
<keyword evidence="3 9" id="KW-0813">Transport</keyword>
<keyword evidence="6 9" id="KW-1133">Transmembrane helix</keyword>
<dbReference type="AlphaFoldDB" id="A0A437H1M9"/>
<keyword evidence="8" id="KW-0129">CBS domain</keyword>
<evidence type="ECO:0000313" key="12">
    <source>
        <dbReference type="EMBL" id="RVQ69530.1"/>
    </source>
</evidence>
<dbReference type="InterPro" id="IPR036739">
    <property type="entry name" value="SLC41_membr_dom_sf"/>
</dbReference>
<proteinExistence type="inferred from homology"/>
<dbReference type="SUPFAM" id="SSF54631">
    <property type="entry name" value="CBS-domain pair"/>
    <property type="match status" value="1"/>
</dbReference>
<dbReference type="OrthoDB" id="9790355at2"/>
<keyword evidence="13" id="KW-1185">Reference proteome</keyword>
<dbReference type="PANTHER" id="PTHR43773">
    <property type="entry name" value="MAGNESIUM TRANSPORTER MGTE"/>
    <property type="match status" value="1"/>
</dbReference>
<sequence>MDRNDPTLQDDERPDGGPVHGADDDGVDEAPRHGDRRGDEAKPAEIEHLDEDDRLTREFVEAVREAVHADDDDRVYQLVEPLHPADIADLIELVPAEERVGLGKAIAELMTGEVISELNEHVRDALFEQLSPDAVAQIAEQLETDDAVALIEDLDDADQRAVLAELDPEDRAAIEDALSFPEESAGRLMQRDLVAVPEHITVGNLIDYLRDNSDLTTEFWEVFVVDPAHRPVGACQLSWILRTPRHIPISDVMKRDQTLIPATMDQEEVALRFQKYALISAAVVDSAGRLIGQITADDIVHIIQEEASEDALLMSGAGEGDINQPIRESYTERVRWLIANLGTALIASLIIAAFGAAIEKLVALAVLMPVVASIGGNAGTQTMAVSVRALAMNQLTQSNTLRVLWREMRVAMLNGVTVAALIGGATAFIFEPMLGLVIATAVVINIITAGFAGVAVPVIFDRLDQDPAVASSVFVTMITDSMGFFAFLGLAVASGLVG</sequence>
<dbReference type="SUPFAM" id="SSF158791">
    <property type="entry name" value="MgtE N-terminal domain-like"/>
    <property type="match status" value="1"/>
</dbReference>
<dbReference type="PANTHER" id="PTHR43773:SF1">
    <property type="entry name" value="MAGNESIUM TRANSPORTER MGTE"/>
    <property type="match status" value="1"/>
</dbReference>
<dbReference type="InterPro" id="IPR038076">
    <property type="entry name" value="MgtE_N_sf"/>
</dbReference>
<evidence type="ECO:0000256" key="4">
    <source>
        <dbReference type="ARBA" id="ARBA00022692"/>
    </source>
</evidence>
<keyword evidence="7 9" id="KW-0472">Membrane</keyword>
<feature type="domain" description="CBS" evidence="11">
    <location>
        <begin position="253"/>
        <end position="309"/>
    </location>
</feature>
<evidence type="ECO:0000313" key="13">
    <source>
        <dbReference type="Proteomes" id="UP000283003"/>
    </source>
</evidence>
<evidence type="ECO:0000256" key="2">
    <source>
        <dbReference type="ARBA" id="ARBA00009749"/>
    </source>
</evidence>
<dbReference type="SMART" id="SM00924">
    <property type="entry name" value="MgtE_N"/>
    <property type="match status" value="1"/>
</dbReference>
<accession>A0A437H1M9</accession>
<reference evidence="12 13" key="1">
    <citation type="submission" date="2018-12" db="EMBL/GenBank/DDBJ databases">
        <title>Croceicoccus ponticola sp. nov., a lipolytic bacterium isolated from seawater.</title>
        <authorList>
            <person name="Yoon J.-H."/>
        </authorList>
    </citation>
    <scope>NUCLEOTIDE SEQUENCE [LARGE SCALE GENOMIC DNA]</scope>
    <source>
        <strain evidence="12 13">GM-16</strain>
    </source>
</reference>
<dbReference type="GO" id="GO:0005886">
    <property type="term" value="C:plasma membrane"/>
    <property type="evidence" value="ECO:0007669"/>
    <property type="project" value="UniProtKB-SubCell"/>
</dbReference>
<evidence type="ECO:0000256" key="9">
    <source>
        <dbReference type="RuleBase" id="RU362011"/>
    </source>
</evidence>
<comment type="subunit">
    <text evidence="9">Homodimer.</text>
</comment>
<feature type="transmembrane region" description="Helical" evidence="9">
    <location>
        <begin position="472"/>
        <end position="497"/>
    </location>
</feature>
<gene>
    <name evidence="12" type="primary">mgtE</name>
    <name evidence="12" type="ORF">EKN06_05010</name>
</gene>
<feature type="transmembrane region" description="Helical" evidence="9">
    <location>
        <begin position="336"/>
        <end position="358"/>
    </location>
</feature>
<dbReference type="Gene3D" id="1.10.357.20">
    <property type="entry name" value="SLC41 divalent cation transporters, integral membrane domain"/>
    <property type="match status" value="1"/>
</dbReference>
<dbReference type="Pfam" id="PF03448">
    <property type="entry name" value="MgtE_N"/>
    <property type="match status" value="1"/>
</dbReference>
<dbReference type="Proteomes" id="UP000283003">
    <property type="component" value="Unassembled WGS sequence"/>
</dbReference>
<dbReference type="PROSITE" id="PS51371">
    <property type="entry name" value="CBS"/>
    <property type="match status" value="1"/>
</dbReference>
<dbReference type="Pfam" id="PF00571">
    <property type="entry name" value="CBS"/>
    <property type="match status" value="1"/>
</dbReference>
<dbReference type="CDD" id="cd04606">
    <property type="entry name" value="CBS_pair_Mg_transporter"/>
    <property type="match status" value="1"/>
</dbReference>
<keyword evidence="4 9" id="KW-0812">Transmembrane</keyword>
<dbReference type="EMBL" id="RXOL01000001">
    <property type="protein sequence ID" value="RVQ69530.1"/>
    <property type="molecule type" value="Genomic_DNA"/>
</dbReference>
<name>A0A437H1M9_9SPHN</name>
<evidence type="ECO:0000259" key="11">
    <source>
        <dbReference type="PROSITE" id="PS51371"/>
    </source>
</evidence>
<keyword evidence="9" id="KW-0479">Metal-binding</keyword>
<comment type="similarity">
    <text evidence="2 9">Belongs to the SLC41A transporter family.</text>
</comment>